<dbReference type="Pfam" id="PF22019">
    <property type="entry name" value="GlgB_N"/>
    <property type="match status" value="1"/>
</dbReference>
<dbReference type="PANTHER" id="PTHR43651:SF3">
    <property type="entry name" value="1,4-ALPHA-GLUCAN-BRANCHING ENZYME"/>
    <property type="match status" value="1"/>
</dbReference>
<dbReference type="HAMAP" id="MF_00685">
    <property type="entry name" value="GlgB"/>
    <property type="match status" value="1"/>
</dbReference>
<dbReference type="InterPro" id="IPR017853">
    <property type="entry name" value="GH"/>
</dbReference>
<dbReference type="PANTHER" id="PTHR43651">
    <property type="entry name" value="1,4-ALPHA-GLUCAN-BRANCHING ENZYME"/>
    <property type="match status" value="1"/>
</dbReference>
<keyword evidence="9 10" id="KW-0119">Carbohydrate metabolism</keyword>
<dbReference type="CDD" id="cd02855">
    <property type="entry name" value="E_set_GBE_prok_N"/>
    <property type="match status" value="1"/>
</dbReference>
<evidence type="ECO:0000256" key="2">
    <source>
        <dbReference type="ARBA" id="ARBA00002953"/>
    </source>
</evidence>
<dbReference type="InterPro" id="IPR037439">
    <property type="entry name" value="Branching_enzy"/>
</dbReference>
<dbReference type="InterPro" id="IPR014756">
    <property type="entry name" value="Ig_E-set"/>
</dbReference>
<dbReference type="Gene3D" id="2.60.40.1180">
    <property type="entry name" value="Golgi alpha-mannosidase II"/>
    <property type="match status" value="1"/>
</dbReference>
<dbReference type="InterPro" id="IPR006407">
    <property type="entry name" value="GlgB"/>
</dbReference>
<evidence type="ECO:0000256" key="7">
    <source>
        <dbReference type="ARBA" id="ARBA00022679"/>
    </source>
</evidence>
<evidence type="ECO:0000256" key="3">
    <source>
        <dbReference type="ARBA" id="ARBA00004964"/>
    </source>
</evidence>
<evidence type="ECO:0000259" key="11">
    <source>
        <dbReference type="SMART" id="SM00642"/>
    </source>
</evidence>
<feature type="active site" description="Nucleophile" evidence="10">
    <location>
        <position position="423"/>
    </location>
</feature>
<keyword evidence="13" id="KW-1185">Reference proteome</keyword>
<keyword evidence="6 10" id="KW-0328">Glycosyltransferase</keyword>
<dbReference type="PIRSF" id="PIRSF000463">
    <property type="entry name" value="GlgB"/>
    <property type="match status" value="1"/>
</dbReference>
<evidence type="ECO:0000256" key="5">
    <source>
        <dbReference type="ARBA" id="ARBA00022600"/>
    </source>
</evidence>
<comment type="subunit">
    <text evidence="10">Monomer.</text>
</comment>
<dbReference type="InterPro" id="IPR044143">
    <property type="entry name" value="GlgB_N_E_set_prok"/>
</dbReference>
<evidence type="ECO:0000313" key="12">
    <source>
        <dbReference type="EMBL" id="MFC3155072.1"/>
    </source>
</evidence>
<comment type="catalytic activity">
    <reaction evidence="1 10">
        <text>Transfers a segment of a (1-&gt;4)-alpha-D-glucan chain to a primary hydroxy group in a similar glucan chain.</text>
        <dbReference type="EC" id="2.4.1.18"/>
    </reaction>
</comment>
<evidence type="ECO:0000313" key="13">
    <source>
        <dbReference type="Proteomes" id="UP001595548"/>
    </source>
</evidence>
<evidence type="ECO:0000256" key="6">
    <source>
        <dbReference type="ARBA" id="ARBA00022676"/>
    </source>
</evidence>
<dbReference type="NCBIfam" id="NF008967">
    <property type="entry name" value="PRK12313.1"/>
    <property type="match status" value="1"/>
</dbReference>
<name>A0ABV7HMV1_9GAMM</name>
<dbReference type="GO" id="GO:0003844">
    <property type="term" value="F:1,4-alpha-glucan branching enzyme activity"/>
    <property type="evidence" value="ECO:0007669"/>
    <property type="project" value="UniProtKB-EC"/>
</dbReference>
<dbReference type="RefSeq" id="WP_382415619.1">
    <property type="nucleotide sequence ID" value="NZ_AP031500.1"/>
</dbReference>
<dbReference type="Pfam" id="PF02806">
    <property type="entry name" value="Alpha-amylase_C"/>
    <property type="match status" value="1"/>
</dbReference>
<dbReference type="SUPFAM" id="SSF81296">
    <property type="entry name" value="E set domains"/>
    <property type="match status" value="2"/>
</dbReference>
<dbReference type="SUPFAM" id="SSF51011">
    <property type="entry name" value="Glycosyl hydrolase domain"/>
    <property type="match status" value="1"/>
</dbReference>
<dbReference type="InterPro" id="IPR006047">
    <property type="entry name" value="GH13_cat_dom"/>
</dbReference>
<dbReference type="NCBIfam" id="TIGR01515">
    <property type="entry name" value="branching_enzym"/>
    <property type="match status" value="1"/>
</dbReference>
<keyword evidence="8 10" id="KW-0320">Glycogen biosynthesis</keyword>
<dbReference type="Pfam" id="PF00128">
    <property type="entry name" value="Alpha-amylase"/>
    <property type="match status" value="1"/>
</dbReference>
<comment type="function">
    <text evidence="2 10">Catalyzes the formation of the alpha-1,6-glucosidic linkages in glycogen by scission of a 1,4-alpha-linked oligosaccharide from growing alpha-1,4-glucan chains and the subsequent attachment of the oligosaccharide to the alpha-1,6 position.</text>
</comment>
<evidence type="ECO:0000256" key="10">
    <source>
        <dbReference type="HAMAP-Rule" id="MF_00685"/>
    </source>
</evidence>
<dbReference type="SMART" id="SM00642">
    <property type="entry name" value="Aamy"/>
    <property type="match status" value="1"/>
</dbReference>
<dbReference type="EMBL" id="JBHRTL010000006">
    <property type="protein sequence ID" value="MFC3155072.1"/>
    <property type="molecule type" value="Genomic_DNA"/>
</dbReference>
<dbReference type="Gene3D" id="2.60.40.10">
    <property type="entry name" value="Immunoglobulins"/>
    <property type="match status" value="1"/>
</dbReference>
<evidence type="ECO:0000256" key="8">
    <source>
        <dbReference type="ARBA" id="ARBA00023056"/>
    </source>
</evidence>
<dbReference type="InterPro" id="IPR006048">
    <property type="entry name" value="A-amylase/branching_C"/>
</dbReference>
<dbReference type="InterPro" id="IPR004193">
    <property type="entry name" value="Glyco_hydro_13_N"/>
</dbReference>
<keyword evidence="5 10" id="KW-0321">Glycogen metabolism</keyword>
<proteinExistence type="inferred from homology"/>
<reference evidence="13" key="1">
    <citation type="journal article" date="2019" name="Int. J. Syst. Evol. Microbiol.">
        <title>The Global Catalogue of Microorganisms (GCM) 10K type strain sequencing project: providing services to taxonomists for standard genome sequencing and annotation.</title>
        <authorList>
            <consortium name="The Broad Institute Genomics Platform"/>
            <consortium name="The Broad Institute Genome Sequencing Center for Infectious Disease"/>
            <person name="Wu L."/>
            <person name="Ma J."/>
        </authorList>
    </citation>
    <scope>NUCLEOTIDE SEQUENCE [LARGE SCALE GENOMIC DNA]</scope>
    <source>
        <strain evidence="13">KCTC 52141</strain>
    </source>
</reference>
<dbReference type="Gene3D" id="3.20.20.80">
    <property type="entry name" value="Glycosidases"/>
    <property type="match status" value="1"/>
</dbReference>
<accession>A0ABV7HMV1</accession>
<dbReference type="CDD" id="cd11322">
    <property type="entry name" value="AmyAc_Glg_BE"/>
    <property type="match status" value="1"/>
</dbReference>
<feature type="domain" description="Glycosyl hydrolase family 13 catalytic" evidence="11">
    <location>
        <begin position="266"/>
        <end position="635"/>
    </location>
</feature>
<evidence type="ECO:0000256" key="4">
    <source>
        <dbReference type="ARBA" id="ARBA00009000"/>
    </source>
</evidence>
<protein>
    <recommendedName>
        <fullName evidence="10">1,4-alpha-glucan branching enzyme GlgB</fullName>
        <ecNumber evidence="10">2.4.1.18</ecNumber>
    </recommendedName>
    <alternativeName>
        <fullName evidence="10">1,4-alpha-D-glucan:1,4-alpha-D-glucan 6-glucosyl-transferase</fullName>
    </alternativeName>
    <alternativeName>
        <fullName evidence="10">Alpha-(1-&gt;4)-glucan branching enzyme</fullName>
    </alternativeName>
    <alternativeName>
        <fullName evidence="10">Glycogen branching enzyme</fullName>
        <shortName evidence="10">BE</shortName>
    </alternativeName>
</protein>
<evidence type="ECO:0000256" key="1">
    <source>
        <dbReference type="ARBA" id="ARBA00000826"/>
    </source>
</evidence>
<comment type="similarity">
    <text evidence="4 10">Belongs to the glycosyl hydrolase 13 family. GlgB subfamily.</text>
</comment>
<dbReference type="InterPro" id="IPR054169">
    <property type="entry name" value="GlgB_N"/>
</dbReference>
<comment type="caution">
    <text evidence="12">The sequence shown here is derived from an EMBL/GenBank/DDBJ whole genome shotgun (WGS) entry which is preliminary data.</text>
</comment>
<evidence type="ECO:0000256" key="9">
    <source>
        <dbReference type="ARBA" id="ARBA00023277"/>
    </source>
</evidence>
<keyword evidence="7 10" id="KW-0808">Transferase</keyword>
<dbReference type="Proteomes" id="UP001595548">
    <property type="component" value="Unassembled WGS sequence"/>
</dbReference>
<dbReference type="Pfam" id="PF02922">
    <property type="entry name" value="CBM_48"/>
    <property type="match status" value="1"/>
</dbReference>
<comment type="pathway">
    <text evidence="3 10">Glycan biosynthesis; glycogen biosynthesis.</text>
</comment>
<dbReference type="NCBIfam" id="NF003811">
    <property type="entry name" value="PRK05402.1"/>
    <property type="match status" value="1"/>
</dbReference>
<gene>
    <name evidence="10 12" type="primary">glgB</name>
    <name evidence="12" type="ORF">ACFOEB_07655</name>
</gene>
<sequence>MPRPKGLQLSTEMQRISAATSHDPFTVLGLHPSTSSPATVSGANKSSWTLVAYLPHARGAVTAEVDDIGVALTQLPNSDFYVLEHLAERPTRPYQLHWRDEYDNAFSQHDPYWFAPQISDYDLHLFAEGRNWNIHQVLGAHPKTIDGVAGVLFATWAPGAERVSVVGDFNRWDGRCHAMRSRGGSGVWEIFIPGLALNSVYKFELRARNNGAVSVKTDPYGRHFEVRPNTAAKVYSPAQENPWNDDKWMNERRLWNWQQRPFSVYEVHLGSWQRSDDNQFLNYRDLAHRLVDYITPLGFTHIEILPVGEHPLDDSWGYQSTGYFAPTSRFGTPDDFRYFVNHLHNHNIGVILDWVPAHFPKDAFALARFDGTALYEHDDIRLGEHKDWGTLIFNYGRNEVRNFLIASALFWLDEFHLDGLRVDAVASMLHLDYSREPGEWVPNRYGGNENLEAVEFVRELNVQCHGQHPGVLVIAEESTAWPQVSGPVYLGGLGFSLKWNMGWMHDSLQFMNKDPIYRQYHHDNLTFGMMYAFSENFQLPFSHDEVVHGKGSMINKMPGDDWQKFANLRLLYTYQFTYPGSKLLFMGCEFAQWSEWSDKRALDWPLLQFERHQQLQQSVADLNGLYRAQPALHERCYSDSGFDWIDCHDNRQSVISYVRQGEHERVIVILNFTPTPRHDYRVGVPDAGHYQEIFNSDSAYYGGSNVGNGNGLITDAEPWMNMPYSLSLTLPPLAGIVLKCRDV</sequence>
<feature type="active site" description="Proton donor" evidence="10">
    <location>
        <position position="476"/>
    </location>
</feature>
<organism evidence="12 13">
    <name type="scientific">Gilvimarinus japonicus</name>
    <dbReference type="NCBI Taxonomy" id="1796469"/>
    <lineage>
        <taxon>Bacteria</taxon>
        <taxon>Pseudomonadati</taxon>
        <taxon>Pseudomonadota</taxon>
        <taxon>Gammaproteobacteria</taxon>
        <taxon>Cellvibrionales</taxon>
        <taxon>Cellvibrionaceae</taxon>
        <taxon>Gilvimarinus</taxon>
    </lineage>
</organism>
<dbReference type="InterPro" id="IPR013783">
    <property type="entry name" value="Ig-like_fold"/>
</dbReference>
<dbReference type="SUPFAM" id="SSF51445">
    <property type="entry name" value="(Trans)glycosidases"/>
    <property type="match status" value="1"/>
</dbReference>
<dbReference type="EC" id="2.4.1.18" evidence="10"/>
<dbReference type="InterPro" id="IPR013780">
    <property type="entry name" value="Glyco_hydro_b"/>
</dbReference>